<proteinExistence type="predicted"/>
<sequence>MTEQEQKLSAELQQIRQEKSFAAKLKQEQIYNLVERHKKTILQDFEYDLTNPAEYYAHRDLVRQLGNDYTGREFREFEVDENNSKVLSFLLYYFNGCRLAEKVFPDEGYKIHKNLLIVGAPGTGKTMIMQIFADYLRLTRNPSQFENLSVTQMMNYYKMNGHIDLYSYNEGQSKGFNPAPFNICLNDIGLETENQKSYGTSLDSVIDEFLYARYEIYQQFGKKYHITSNLNIGDFRKRFEGRLIDRFKSFNVIPLLGNSRRR</sequence>
<accession>A0A395UR80</accession>
<evidence type="ECO:0000313" key="1">
    <source>
        <dbReference type="EMBL" id="KAB3567451.1"/>
    </source>
</evidence>
<dbReference type="Proteomes" id="UP000266497">
    <property type="component" value="Unassembled WGS sequence"/>
</dbReference>
<dbReference type="SUPFAM" id="SSF52540">
    <property type="entry name" value="P-loop containing nucleoside triphosphate hydrolases"/>
    <property type="match status" value="1"/>
</dbReference>
<evidence type="ECO:0000313" key="2">
    <source>
        <dbReference type="EMBL" id="RGR40508.1"/>
    </source>
</evidence>
<dbReference type="Gene3D" id="3.40.50.300">
    <property type="entry name" value="P-loop containing nucleotide triphosphate hydrolases"/>
    <property type="match status" value="1"/>
</dbReference>
<reference evidence="1 4" key="2">
    <citation type="journal article" date="2019" name="Nat. Med.">
        <title>A library of human gut bacterial isolates paired with longitudinal multiomics data enables mechanistic microbiome research.</title>
        <authorList>
            <person name="Poyet M."/>
            <person name="Groussin M."/>
            <person name="Gibbons S.M."/>
            <person name="Avila-Pacheco J."/>
            <person name="Jiang X."/>
            <person name="Kearney S.M."/>
            <person name="Perrotta A.R."/>
            <person name="Berdy B."/>
            <person name="Zhao S."/>
            <person name="Lieberman T.D."/>
            <person name="Swanson P.K."/>
            <person name="Smith M."/>
            <person name="Roesemann S."/>
            <person name="Alexander J.E."/>
            <person name="Rich S.A."/>
            <person name="Livny J."/>
            <person name="Vlamakis H."/>
            <person name="Clish C."/>
            <person name="Bullock K."/>
            <person name="Deik A."/>
            <person name="Scott J."/>
            <person name="Pierce K.A."/>
            <person name="Xavier R.J."/>
            <person name="Alm E.J."/>
        </authorList>
    </citation>
    <scope>NUCLEOTIDE SEQUENCE [LARGE SCALE GENOMIC DNA]</scope>
    <source>
        <strain evidence="1 4">BIOML-A73</strain>
    </source>
</reference>
<reference evidence="2 3" key="1">
    <citation type="submission" date="2018-08" db="EMBL/GenBank/DDBJ databases">
        <title>A genome reference for cultivated species of the human gut microbiota.</title>
        <authorList>
            <person name="Zou Y."/>
            <person name="Xue W."/>
            <person name="Luo G."/>
        </authorList>
    </citation>
    <scope>NUCLEOTIDE SEQUENCE [LARGE SCALE GENOMIC DNA]</scope>
    <source>
        <strain evidence="2 3">AF25-30LB</strain>
    </source>
</reference>
<gene>
    <name evidence="2" type="ORF">DWY53_08830</name>
    <name evidence="1" type="ORF">GAY01_15205</name>
</gene>
<comment type="caution">
    <text evidence="2">The sequence shown here is derived from an EMBL/GenBank/DDBJ whole genome shotgun (WGS) entry which is preliminary data.</text>
</comment>
<keyword evidence="2" id="KW-0067">ATP-binding</keyword>
<organism evidence="2 3">
    <name type="scientific">Phocaeicola vulgatus</name>
    <name type="common">Bacteroides vulgatus</name>
    <dbReference type="NCBI Taxonomy" id="821"/>
    <lineage>
        <taxon>Bacteria</taxon>
        <taxon>Pseudomonadati</taxon>
        <taxon>Bacteroidota</taxon>
        <taxon>Bacteroidia</taxon>
        <taxon>Bacteroidales</taxon>
        <taxon>Bacteroidaceae</taxon>
        <taxon>Phocaeicola</taxon>
    </lineage>
</organism>
<dbReference type="EMBL" id="QRUD01000020">
    <property type="protein sequence ID" value="RGR40508.1"/>
    <property type="molecule type" value="Genomic_DNA"/>
</dbReference>
<dbReference type="EMBL" id="WCZM01000023">
    <property type="protein sequence ID" value="KAB3567451.1"/>
    <property type="molecule type" value="Genomic_DNA"/>
</dbReference>
<protein>
    <submittedName>
        <fullName evidence="2">ATP-binding protein</fullName>
    </submittedName>
</protein>
<evidence type="ECO:0000313" key="4">
    <source>
        <dbReference type="Proteomes" id="UP000433382"/>
    </source>
</evidence>
<evidence type="ECO:0000313" key="3">
    <source>
        <dbReference type="Proteomes" id="UP000266497"/>
    </source>
</evidence>
<dbReference type="InterPro" id="IPR027417">
    <property type="entry name" value="P-loop_NTPase"/>
</dbReference>
<dbReference type="RefSeq" id="WP_117892795.1">
    <property type="nucleotide sequence ID" value="NZ_QRUD01000020.1"/>
</dbReference>
<name>A0A395UR80_PHOVU</name>
<dbReference type="Proteomes" id="UP000433382">
    <property type="component" value="Unassembled WGS sequence"/>
</dbReference>
<dbReference type="AlphaFoldDB" id="A0A395UR80"/>
<dbReference type="CDD" id="cd00009">
    <property type="entry name" value="AAA"/>
    <property type="match status" value="1"/>
</dbReference>
<keyword evidence="2" id="KW-0547">Nucleotide-binding</keyword>
<dbReference type="GO" id="GO:0005524">
    <property type="term" value="F:ATP binding"/>
    <property type="evidence" value="ECO:0007669"/>
    <property type="project" value="UniProtKB-KW"/>
</dbReference>